<dbReference type="EMBL" id="CAXIEN010000055">
    <property type="protein sequence ID" value="CAL1271663.1"/>
    <property type="molecule type" value="Genomic_DNA"/>
</dbReference>
<sequence length="79" mass="9151">MLVNIELGKISVFCPNELLYYGTMDLSNRESRGSANLSRKGCYWSSITCCKHYGYYHAQNESDNLVLDGYMDKDFNMFE</sequence>
<protein>
    <submittedName>
        <fullName evidence="1">Uncharacterized protein</fullName>
    </submittedName>
</protein>
<evidence type="ECO:0000313" key="2">
    <source>
        <dbReference type="Proteomes" id="UP001497382"/>
    </source>
</evidence>
<dbReference type="AlphaFoldDB" id="A0AAV1ZJH0"/>
<keyword evidence="2" id="KW-1185">Reference proteome</keyword>
<proteinExistence type="predicted"/>
<accession>A0AAV1ZJH0</accession>
<evidence type="ECO:0000313" key="1">
    <source>
        <dbReference type="EMBL" id="CAL1271663.1"/>
    </source>
</evidence>
<comment type="caution">
    <text evidence="1">The sequence shown here is derived from an EMBL/GenBank/DDBJ whole genome shotgun (WGS) entry which is preliminary data.</text>
</comment>
<organism evidence="1 2">
    <name type="scientific">Larinioides sclopetarius</name>
    <dbReference type="NCBI Taxonomy" id="280406"/>
    <lineage>
        <taxon>Eukaryota</taxon>
        <taxon>Metazoa</taxon>
        <taxon>Ecdysozoa</taxon>
        <taxon>Arthropoda</taxon>
        <taxon>Chelicerata</taxon>
        <taxon>Arachnida</taxon>
        <taxon>Araneae</taxon>
        <taxon>Araneomorphae</taxon>
        <taxon>Entelegynae</taxon>
        <taxon>Araneoidea</taxon>
        <taxon>Araneidae</taxon>
        <taxon>Larinioides</taxon>
    </lineage>
</organism>
<name>A0AAV1ZJH0_9ARAC</name>
<gene>
    <name evidence="1" type="ORF">LARSCL_LOCUS5939</name>
</gene>
<reference evidence="1 2" key="1">
    <citation type="submission" date="2024-04" db="EMBL/GenBank/DDBJ databases">
        <authorList>
            <person name="Rising A."/>
            <person name="Reimegard J."/>
            <person name="Sonavane S."/>
            <person name="Akerstrom W."/>
            <person name="Nylinder S."/>
            <person name="Hedman E."/>
            <person name="Kallberg Y."/>
        </authorList>
    </citation>
    <scope>NUCLEOTIDE SEQUENCE [LARGE SCALE GENOMIC DNA]</scope>
</reference>
<dbReference type="Proteomes" id="UP001497382">
    <property type="component" value="Unassembled WGS sequence"/>
</dbReference>